<organism evidence="1 2">
    <name type="scientific">Dioscorea alata</name>
    <name type="common">Purple yam</name>
    <dbReference type="NCBI Taxonomy" id="55571"/>
    <lineage>
        <taxon>Eukaryota</taxon>
        <taxon>Viridiplantae</taxon>
        <taxon>Streptophyta</taxon>
        <taxon>Embryophyta</taxon>
        <taxon>Tracheophyta</taxon>
        <taxon>Spermatophyta</taxon>
        <taxon>Magnoliopsida</taxon>
        <taxon>Liliopsida</taxon>
        <taxon>Dioscoreales</taxon>
        <taxon>Dioscoreaceae</taxon>
        <taxon>Dioscorea</taxon>
    </lineage>
</organism>
<keyword evidence="2" id="KW-1185">Reference proteome</keyword>
<gene>
    <name evidence="1" type="ORF">IHE45_05G004200</name>
</gene>
<name>A0ACB7VZI6_DIOAL</name>
<keyword evidence="1" id="KW-0723">Serine/threonine-protein kinase</keyword>
<dbReference type="Proteomes" id="UP000827976">
    <property type="component" value="Chromosome 5"/>
</dbReference>
<reference evidence="2" key="1">
    <citation type="journal article" date="2022" name="Nat. Commun.">
        <title>Chromosome evolution and the genetic basis of agronomically important traits in greater yam.</title>
        <authorList>
            <person name="Bredeson J.V."/>
            <person name="Lyons J.B."/>
            <person name="Oniyinde I.O."/>
            <person name="Okereke N.R."/>
            <person name="Kolade O."/>
            <person name="Nnabue I."/>
            <person name="Nwadili C.O."/>
            <person name="Hribova E."/>
            <person name="Parker M."/>
            <person name="Nwogha J."/>
            <person name="Shu S."/>
            <person name="Carlson J."/>
            <person name="Kariba R."/>
            <person name="Muthemba S."/>
            <person name="Knop K."/>
            <person name="Barton G.J."/>
            <person name="Sherwood A.V."/>
            <person name="Lopez-Montes A."/>
            <person name="Asiedu R."/>
            <person name="Jamnadass R."/>
            <person name="Muchugi A."/>
            <person name="Goodstein D."/>
            <person name="Egesi C.N."/>
            <person name="Featherston J."/>
            <person name="Asfaw A."/>
            <person name="Simpson G.G."/>
            <person name="Dolezel J."/>
            <person name="Hendre P.S."/>
            <person name="Van Deynze A."/>
            <person name="Kumar P.L."/>
            <person name="Obidiegwu J.E."/>
            <person name="Bhattacharjee R."/>
            <person name="Rokhsar D.S."/>
        </authorList>
    </citation>
    <scope>NUCLEOTIDE SEQUENCE [LARGE SCALE GENOMIC DNA]</scope>
    <source>
        <strain evidence="2">cv. TDa95/00328</strain>
    </source>
</reference>
<keyword evidence="1" id="KW-0418">Kinase</keyword>
<keyword evidence="1" id="KW-0808">Transferase</keyword>
<evidence type="ECO:0000313" key="2">
    <source>
        <dbReference type="Proteomes" id="UP000827976"/>
    </source>
</evidence>
<dbReference type="EC" id="2.7.11.1" evidence="1"/>
<protein>
    <submittedName>
        <fullName evidence="1">Non-specific serine/threonine protein kinase protein</fullName>
        <ecNumber evidence="1">2.7.11.1</ecNumber>
    </submittedName>
</protein>
<accession>A0ACB7VZI6</accession>
<evidence type="ECO:0000313" key="1">
    <source>
        <dbReference type="EMBL" id="KAH7680615.1"/>
    </source>
</evidence>
<comment type="caution">
    <text evidence="1">The sequence shown here is derived from an EMBL/GenBank/DDBJ whole genome shotgun (WGS) entry which is preliminary data.</text>
</comment>
<sequence length="819" mass="89039">MNSSRGTSEIVEANEDLDLVHSSNGSCLPGFKPKAVQRDGKAYVYPVENDLSRLIEAIDLKTTKRVLAPSSRTGVDLLRESRMKKPMKVGASQASGTGASESVTLKQALRRLCISQASEMAAIKRMSKPIGLSGVSEAGMITKLYSSVVVQGSESGLPVNEEKGTVEVSFYPEKIVINSSGKASEICEVNGVESSDKKESSYAQNTNAASAIKTSIRGTSVSTSKKIVSKTRGSSKVENLKKKTHPKGSLSLSHILVESGKTNTNPRSLKPTFGKKVLSRKKGKPGPVSTLENSSICSEGDKAIISNKAKPKCQVEPPLPSAGIANGVESGSTGKKDKDASKLDFSPEVSDGSRPVSLKMSGFSGSREKGECSQSSKSSMADCSSSASISDDSNQSGYCSHSSRPHMSKDVKWMAIHNAIEEHGNLGLKNFKLHRRLGCGDIGTVYLAELIGSECFFALKVMDNEFLMSRKKMLRSQTEREILQMLDHPFLPTLYAHFTSDNLSCLVMEYCPGGDLHVLRQKQPGRSFSEFAARFYVAEVLLALEYLHMLGVIYRDLKPENILVREDGHIMLSDFDLSLRCTVNPTLLRSSSVGAQESLKKLSGPCSESSCISPLCMEPSWVQTSCFTTPIVSSTKSKTWKPKSDRTIQVSPSLQLVVEPTDARSNSFVGTHEYLAPEIIKGDGHGSAVDWWTFGIFLYELLFGRTPFKGSGNDETLANVVSQSLVFPECPAVSGNAKDLIMGLLVKEPAERLGSVKGAAEIKQHPFFEGLNWALIRSSAPPETPKFYDPRTPVRVRKKKESRCLDFGLSGEDVEFELF</sequence>
<dbReference type="EMBL" id="CM037015">
    <property type="protein sequence ID" value="KAH7680615.1"/>
    <property type="molecule type" value="Genomic_DNA"/>
</dbReference>
<proteinExistence type="predicted"/>